<dbReference type="GO" id="GO:0031114">
    <property type="term" value="P:regulation of microtubule depolymerization"/>
    <property type="evidence" value="ECO:0007669"/>
    <property type="project" value="TreeGrafter"/>
</dbReference>
<dbReference type="GO" id="GO:0008017">
    <property type="term" value="F:microtubule binding"/>
    <property type="evidence" value="ECO:0007669"/>
    <property type="project" value="InterPro"/>
</dbReference>
<proteinExistence type="predicted"/>
<dbReference type="GO" id="GO:0007409">
    <property type="term" value="P:axonogenesis"/>
    <property type="evidence" value="ECO:0007669"/>
    <property type="project" value="TreeGrafter"/>
</dbReference>
<dbReference type="InterPro" id="IPR026074">
    <property type="entry name" value="MAP1"/>
</dbReference>
<dbReference type="GO" id="GO:0000226">
    <property type="term" value="P:microtubule cytoskeleton organization"/>
    <property type="evidence" value="ECO:0007669"/>
    <property type="project" value="InterPro"/>
</dbReference>
<dbReference type="GO" id="GO:0030425">
    <property type="term" value="C:dendrite"/>
    <property type="evidence" value="ECO:0007669"/>
    <property type="project" value="TreeGrafter"/>
</dbReference>
<reference evidence="2" key="1">
    <citation type="submission" date="2025-08" db="UniProtKB">
        <authorList>
            <consortium name="Ensembl"/>
        </authorList>
    </citation>
    <scope>IDENTIFICATION</scope>
</reference>
<evidence type="ECO:0000313" key="3">
    <source>
        <dbReference type="Proteomes" id="UP000694422"/>
    </source>
</evidence>
<dbReference type="PANTHER" id="PTHR13843">
    <property type="entry name" value="MICROTUBULE-ASSOCIATED PROTEIN"/>
    <property type="match status" value="1"/>
</dbReference>
<feature type="domain" description="Microtubule-associated protein 1B/S N-terminal" evidence="1">
    <location>
        <begin position="18"/>
        <end position="74"/>
    </location>
</feature>
<dbReference type="PANTHER" id="PTHR13843:SF11">
    <property type="entry name" value="MICROTUBULE-ASSOCIATED PROTEIN 1S"/>
    <property type="match status" value="1"/>
</dbReference>
<dbReference type="InterPro" id="IPR056617">
    <property type="entry name" value="MAP1B/S_N"/>
</dbReference>
<reference evidence="2" key="2">
    <citation type="submission" date="2025-09" db="UniProtKB">
        <authorList>
            <consortium name="Ensembl"/>
        </authorList>
    </citation>
    <scope>IDENTIFICATION</scope>
</reference>
<dbReference type="Pfam" id="PF23415">
    <property type="entry name" value="MAPB1_N"/>
    <property type="match status" value="1"/>
</dbReference>
<dbReference type="GO" id="GO:0005829">
    <property type="term" value="C:cytosol"/>
    <property type="evidence" value="ECO:0007669"/>
    <property type="project" value="TreeGrafter"/>
</dbReference>
<sequence>AKMAAAVPVAAEVPSSLLLVVGGECGCNQKQAELPPCPPQPGVRSWDIDPRVCSLDEQLKIFVSRHSATFSSIVLVAS</sequence>
<dbReference type="Ensembl" id="ENSSDAT00000011968.1">
    <property type="protein sequence ID" value="ENSSDAP00000010547.1"/>
    <property type="gene ID" value="ENSSDAG00000009572.1"/>
</dbReference>
<organism evidence="2 3">
    <name type="scientific">Spermophilus dauricus</name>
    <name type="common">Daurian ground squirrel</name>
    <dbReference type="NCBI Taxonomy" id="99837"/>
    <lineage>
        <taxon>Eukaryota</taxon>
        <taxon>Metazoa</taxon>
        <taxon>Chordata</taxon>
        <taxon>Craniata</taxon>
        <taxon>Vertebrata</taxon>
        <taxon>Euteleostomi</taxon>
        <taxon>Mammalia</taxon>
        <taxon>Eutheria</taxon>
        <taxon>Euarchontoglires</taxon>
        <taxon>Glires</taxon>
        <taxon>Rodentia</taxon>
        <taxon>Sciuromorpha</taxon>
        <taxon>Sciuridae</taxon>
        <taxon>Xerinae</taxon>
        <taxon>Marmotini</taxon>
        <taxon>Spermophilus</taxon>
    </lineage>
</organism>
<dbReference type="AlphaFoldDB" id="A0A8C9PM41"/>
<name>A0A8C9PM41_SPEDA</name>
<dbReference type="GO" id="GO:0005875">
    <property type="term" value="C:microtubule associated complex"/>
    <property type="evidence" value="ECO:0007669"/>
    <property type="project" value="TreeGrafter"/>
</dbReference>
<dbReference type="GO" id="GO:0016358">
    <property type="term" value="P:dendrite development"/>
    <property type="evidence" value="ECO:0007669"/>
    <property type="project" value="TreeGrafter"/>
</dbReference>
<keyword evidence="3" id="KW-1185">Reference proteome</keyword>
<dbReference type="Proteomes" id="UP000694422">
    <property type="component" value="Unplaced"/>
</dbReference>
<accession>A0A8C9PM41</accession>
<evidence type="ECO:0000313" key="2">
    <source>
        <dbReference type="Ensembl" id="ENSSDAP00000010547.1"/>
    </source>
</evidence>
<dbReference type="GO" id="GO:0003779">
    <property type="term" value="F:actin binding"/>
    <property type="evidence" value="ECO:0007669"/>
    <property type="project" value="TreeGrafter"/>
</dbReference>
<dbReference type="GO" id="GO:0005874">
    <property type="term" value="C:microtubule"/>
    <property type="evidence" value="ECO:0007669"/>
    <property type="project" value="InterPro"/>
</dbReference>
<dbReference type="GO" id="GO:0045202">
    <property type="term" value="C:synapse"/>
    <property type="evidence" value="ECO:0007669"/>
    <property type="project" value="TreeGrafter"/>
</dbReference>
<protein>
    <recommendedName>
        <fullName evidence="1">Microtubule-associated protein 1B/S N-terminal domain-containing protein</fullName>
    </recommendedName>
</protein>
<dbReference type="GO" id="GO:0043025">
    <property type="term" value="C:neuronal cell body"/>
    <property type="evidence" value="ECO:0007669"/>
    <property type="project" value="TreeGrafter"/>
</dbReference>
<evidence type="ECO:0000259" key="1">
    <source>
        <dbReference type="Pfam" id="PF23415"/>
    </source>
</evidence>